<keyword evidence="5" id="KW-0067">ATP-binding</keyword>
<dbReference type="GO" id="GO:0005829">
    <property type="term" value="C:cytosol"/>
    <property type="evidence" value="ECO:0007669"/>
    <property type="project" value="TreeGrafter"/>
</dbReference>
<dbReference type="Gene3D" id="3.40.1190.20">
    <property type="match status" value="1"/>
</dbReference>
<keyword evidence="4 7" id="KW-0418">Kinase</keyword>
<accession>A0A211ZEL4</accession>
<reference evidence="8" key="1">
    <citation type="submission" date="2017-05" db="EMBL/GenBank/DDBJ databases">
        <authorList>
            <person name="Macchi M."/>
            <person name="Festa S."/>
            <person name="Coppotelli B.M."/>
            <person name="Morelli I.S."/>
        </authorList>
    </citation>
    <scope>NUCLEOTIDE SEQUENCE [LARGE SCALE GENOMIC DNA]</scope>
    <source>
        <strain evidence="8">I</strain>
    </source>
</reference>
<dbReference type="Proteomes" id="UP000196655">
    <property type="component" value="Unassembled WGS sequence"/>
</dbReference>
<feature type="domain" description="Pyridoxamine kinase/Phosphomethylpyrimidine kinase" evidence="6">
    <location>
        <begin position="73"/>
        <end position="264"/>
    </location>
</feature>
<dbReference type="PANTHER" id="PTHR10534:SF2">
    <property type="entry name" value="PYRIDOXAL KINASE"/>
    <property type="match status" value="1"/>
</dbReference>
<dbReference type="InterPro" id="IPR013749">
    <property type="entry name" value="PM/HMP-P_kinase-1"/>
</dbReference>
<dbReference type="NCBIfam" id="TIGR00687">
    <property type="entry name" value="pyridox_kin"/>
    <property type="match status" value="1"/>
</dbReference>
<dbReference type="AlphaFoldDB" id="A0A211ZEL4"/>
<organism evidence="7 8">
    <name type="scientific">Inquilinus limosus</name>
    <dbReference type="NCBI Taxonomy" id="171674"/>
    <lineage>
        <taxon>Bacteria</taxon>
        <taxon>Pseudomonadati</taxon>
        <taxon>Pseudomonadota</taxon>
        <taxon>Alphaproteobacteria</taxon>
        <taxon>Rhodospirillales</taxon>
        <taxon>Rhodospirillaceae</taxon>
        <taxon>Inquilinus</taxon>
    </lineage>
</organism>
<evidence type="ECO:0000256" key="3">
    <source>
        <dbReference type="ARBA" id="ARBA00022741"/>
    </source>
</evidence>
<keyword evidence="8" id="KW-1185">Reference proteome</keyword>
<dbReference type="InterPro" id="IPR004625">
    <property type="entry name" value="PyrdxlKinase"/>
</dbReference>
<dbReference type="NCBIfam" id="NF004398">
    <property type="entry name" value="PRK05756.1"/>
    <property type="match status" value="1"/>
</dbReference>
<evidence type="ECO:0000256" key="1">
    <source>
        <dbReference type="ARBA" id="ARBA00012104"/>
    </source>
</evidence>
<name>A0A211ZEL4_9PROT</name>
<keyword evidence="3" id="KW-0547">Nucleotide-binding</keyword>
<gene>
    <name evidence="7" type="ORF">BWR60_28980</name>
</gene>
<dbReference type="PANTHER" id="PTHR10534">
    <property type="entry name" value="PYRIDOXAL KINASE"/>
    <property type="match status" value="1"/>
</dbReference>
<protein>
    <recommendedName>
        <fullName evidence="1">pyridoxal kinase</fullName>
        <ecNumber evidence="1">2.7.1.35</ecNumber>
    </recommendedName>
</protein>
<dbReference type="CDD" id="cd01173">
    <property type="entry name" value="pyridoxal_pyridoxamine_kinase"/>
    <property type="match status" value="1"/>
</dbReference>
<evidence type="ECO:0000313" key="8">
    <source>
        <dbReference type="Proteomes" id="UP000196655"/>
    </source>
</evidence>
<evidence type="ECO:0000256" key="4">
    <source>
        <dbReference type="ARBA" id="ARBA00022777"/>
    </source>
</evidence>
<evidence type="ECO:0000313" key="7">
    <source>
        <dbReference type="EMBL" id="OWJ63604.1"/>
    </source>
</evidence>
<dbReference type="EC" id="2.7.1.35" evidence="1"/>
<dbReference type="GO" id="GO:0008478">
    <property type="term" value="F:pyridoxal kinase activity"/>
    <property type="evidence" value="ECO:0007669"/>
    <property type="project" value="UniProtKB-EC"/>
</dbReference>
<dbReference type="Pfam" id="PF08543">
    <property type="entry name" value="Phos_pyr_kin"/>
    <property type="match status" value="1"/>
</dbReference>
<dbReference type="GO" id="GO:0009443">
    <property type="term" value="P:pyridoxal 5'-phosphate salvage"/>
    <property type="evidence" value="ECO:0007669"/>
    <property type="project" value="InterPro"/>
</dbReference>
<dbReference type="EMBL" id="NHON01000085">
    <property type="protein sequence ID" value="OWJ63604.1"/>
    <property type="molecule type" value="Genomic_DNA"/>
</dbReference>
<keyword evidence="2" id="KW-0808">Transferase</keyword>
<evidence type="ECO:0000259" key="6">
    <source>
        <dbReference type="Pfam" id="PF08543"/>
    </source>
</evidence>
<sequence>MLSIQSSVAYGHVGNSAAVFPLQRLGIDVWPVLTVHFSNHTGYGSFRGPVLPADQIAEVLRGVEERGVLPGCDAVLSGYMGDVSLGAVVLDAVAKVKAANPKAIYCCDPVLGDVDRGFFVRPGLPEFMRDHAVPKADIITPNQFELEFLAGLGAGVGDDRAIATLGDALAAARKVQATGPRIVLVTSLIRRDAPDGVIEMLAVAPEGAWIVATPRLPIAVNGSGDITAALFLAHYLRSGDPGVALGRTAGTVYAVMEETHRSGKREIQLVAAQDAIATPPERFEVKRVEG</sequence>
<dbReference type="GO" id="GO:0005524">
    <property type="term" value="F:ATP binding"/>
    <property type="evidence" value="ECO:0007669"/>
    <property type="project" value="UniProtKB-KW"/>
</dbReference>
<evidence type="ECO:0000256" key="2">
    <source>
        <dbReference type="ARBA" id="ARBA00022679"/>
    </source>
</evidence>
<comment type="caution">
    <text evidence="7">The sequence shown here is derived from an EMBL/GenBank/DDBJ whole genome shotgun (WGS) entry which is preliminary data.</text>
</comment>
<dbReference type="STRING" id="1122125.GCA_000423185_00578"/>
<dbReference type="SUPFAM" id="SSF53613">
    <property type="entry name" value="Ribokinase-like"/>
    <property type="match status" value="1"/>
</dbReference>
<dbReference type="InterPro" id="IPR029056">
    <property type="entry name" value="Ribokinase-like"/>
</dbReference>
<evidence type="ECO:0000256" key="5">
    <source>
        <dbReference type="ARBA" id="ARBA00022840"/>
    </source>
</evidence>
<proteinExistence type="predicted"/>